<evidence type="ECO:0000256" key="1">
    <source>
        <dbReference type="ARBA" id="ARBA00021390"/>
    </source>
</evidence>
<reference evidence="10" key="1">
    <citation type="journal article" date="2019" name="Int. J. Syst. Evol. Microbiol.">
        <title>The Global Catalogue of Microorganisms (GCM) 10K type strain sequencing project: providing services to taxonomists for standard genome sequencing and annotation.</title>
        <authorList>
            <consortium name="The Broad Institute Genomics Platform"/>
            <consortium name="The Broad Institute Genome Sequencing Center for Infectious Disease"/>
            <person name="Wu L."/>
            <person name="Ma J."/>
        </authorList>
    </citation>
    <scope>NUCLEOTIDE SEQUENCE [LARGE SCALE GENOMIC DNA]</scope>
    <source>
        <strain evidence="10">JCM 15478</strain>
    </source>
</reference>
<dbReference type="RefSeq" id="WP_344534263.1">
    <property type="nucleotide sequence ID" value="NZ_BAAAPE010000022.1"/>
</dbReference>
<proteinExistence type="predicted"/>
<dbReference type="EMBL" id="BAAAPE010000022">
    <property type="protein sequence ID" value="GAA2099600.1"/>
    <property type="molecule type" value="Genomic_DNA"/>
</dbReference>
<evidence type="ECO:0000256" key="7">
    <source>
        <dbReference type="SAM" id="MobiDB-lite"/>
    </source>
</evidence>
<feature type="compositionally biased region" description="Low complexity" evidence="7">
    <location>
        <begin position="8"/>
        <end position="27"/>
    </location>
</feature>
<evidence type="ECO:0000256" key="5">
    <source>
        <dbReference type="ARBA" id="ARBA00023163"/>
    </source>
</evidence>
<feature type="region of interest" description="Disordered" evidence="7">
    <location>
        <begin position="1"/>
        <end position="27"/>
    </location>
</feature>
<keyword evidence="4 9" id="KW-0238">DNA-binding</keyword>
<dbReference type="SMART" id="SM01134">
    <property type="entry name" value="DeoRC"/>
    <property type="match status" value="1"/>
</dbReference>
<dbReference type="Pfam" id="PF08220">
    <property type="entry name" value="HTH_DeoR"/>
    <property type="match status" value="1"/>
</dbReference>
<keyword evidence="10" id="KW-1185">Reference proteome</keyword>
<evidence type="ECO:0000313" key="10">
    <source>
        <dbReference type="Proteomes" id="UP001500016"/>
    </source>
</evidence>
<sequence length="277" mass="30675">MSSDRQQRQQTEQTQDGQQRQDRQQYAAERQQTLLRIVREDGRLDAAGTAERLGVSAETIRRDLVLLERQGLLRRQHGGAVPAESLSLEPPTAERTGYQREKRRIAQAALEHVPAAGTVLIDAGSTTACLAEMFPGDRELTVFTNTLPIALALVGRPQLDVHTLGGRVRARTLAEVDHWAMRTLSEIRVDVAFLGTNAISVERGLSTPDTSEAAIKRLMFSAARRRILLADHHKVGRERLYQYAQLADVDLLVTDTGLSDEDAARLTDAGIQEILRA</sequence>
<dbReference type="InterPro" id="IPR037171">
    <property type="entry name" value="NagB/RpiA_transferase-like"/>
</dbReference>
<dbReference type="InterPro" id="IPR050313">
    <property type="entry name" value="Carb_Metab_HTH_regulators"/>
</dbReference>
<evidence type="ECO:0000256" key="6">
    <source>
        <dbReference type="ARBA" id="ARBA00024937"/>
    </source>
</evidence>
<dbReference type="InterPro" id="IPR001034">
    <property type="entry name" value="DeoR_HTH"/>
</dbReference>
<dbReference type="Gene3D" id="1.10.10.10">
    <property type="entry name" value="Winged helix-like DNA-binding domain superfamily/Winged helix DNA-binding domain"/>
    <property type="match status" value="1"/>
</dbReference>
<comment type="caution">
    <text evidence="9">The sequence shown here is derived from an EMBL/GenBank/DDBJ whole genome shotgun (WGS) entry which is preliminary data.</text>
</comment>
<evidence type="ECO:0000256" key="3">
    <source>
        <dbReference type="ARBA" id="ARBA00023015"/>
    </source>
</evidence>
<gene>
    <name evidence="9" type="ORF">GCM10009801_71390</name>
</gene>
<dbReference type="InterPro" id="IPR036388">
    <property type="entry name" value="WH-like_DNA-bd_sf"/>
</dbReference>
<dbReference type="PRINTS" id="PR00037">
    <property type="entry name" value="HTHLACR"/>
</dbReference>
<comment type="function">
    <text evidence="6">Repressor of the lactose catabolism operon. Galactose-6-phosphate is the inducer.</text>
</comment>
<dbReference type="InterPro" id="IPR018356">
    <property type="entry name" value="Tscrpt_reg_HTH_DeoR_CS"/>
</dbReference>
<evidence type="ECO:0000256" key="2">
    <source>
        <dbReference type="ARBA" id="ARBA00022491"/>
    </source>
</evidence>
<dbReference type="Proteomes" id="UP001500016">
    <property type="component" value="Unassembled WGS sequence"/>
</dbReference>
<accession>A0ABP5IJ35</accession>
<dbReference type="Gene3D" id="3.40.50.1360">
    <property type="match status" value="1"/>
</dbReference>
<keyword evidence="2" id="KW-0678">Repressor</keyword>
<evidence type="ECO:0000256" key="4">
    <source>
        <dbReference type="ARBA" id="ARBA00023125"/>
    </source>
</evidence>
<protein>
    <recommendedName>
        <fullName evidence="1">Lactose phosphotransferase system repressor</fullName>
    </recommendedName>
</protein>
<dbReference type="InterPro" id="IPR036390">
    <property type="entry name" value="WH_DNA-bd_sf"/>
</dbReference>
<dbReference type="PANTHER" id="PTHR30363:SF4">
    <property type="entry name" value="GLYCEROL-3-PHOSPHATE REGULON REPRESSOR"/>
    <property type="match status" value="1"/>
</dbReference>
<dbReference type="PROSITE" id="PS00894">
    <property type="entry name" value="HTH_DEOR_1"/>
    <property type="match status" value="1"/>
</dbReference>
<dbReference type="Pfam" id="PF00455">
    <property type="entry name" value="DeoRC"/>
    <property type="match status" value="1"/>
</dbReference>
<evidence type="ECO:0000259" key="8">
    <source>
        <dbReference type="PROSITE" id="PS51000"/>
    </source>
</evidence>
<dbReference type="GO" id="GO:0003677">
    <property type="term" value="F:DNA binding"/>
    <property type="evidence" value="ECO:0007669"/>
    <property type="project" value="UniProtKB-KW"/>
</dbReference>
<dbReference type="InterPro" id="IPR014036">
    <property type="entry name" value="DeoR-like_C"/>
</dbReference>
<dbReference type="PANTHER" id="PTHR30363">
    <property type="entry name" value="HTH-TYPE TRANSCRIPTIONAL REGULATOR SRLR-RELATED"/>
    <property type="match status" value="1"/>
</dbReference>
<dbReference type="SUPFAM" id="SSF100950">
    <property type="entry name" value="NagB/RpiA/CoA transferase-like"/>
    <property type="match status" value="1"/>
</dbReference>
<dbReference type="SUPFAM" id="SSF46785">
    <property type="entry name" value="Winged helix' DNA-binding domain"/>
    <property type="match status" value="1"/>
</dbReference>
<keyword evidence="5" id="KW-0804">Transcription</keyword>
<keyword evidence="3" id="KW-0805">Transcription regulation</keyword>
<dbReference type="SMART" id="SM00420">
    <property type="entry name" value="HTH_DEOR"/>
    <property type="match status" value="1"/>
</dbReference>
<organism evidence="9 10">
    <name type="scientific">Streptomyces albiaxialis</name>
    <dbReference type="NCBI Taxonomy" id="329523"/>
    <lineage>
        <taxon>Bacteria</taxon>
        <taxon>Bacillati</taxon>
        <taxon>Actinomycetota</taxon>
        <taxon>Actinomycetes</taxon>
        <taxon>Kitasatosporales</taxon>
        <taxon>Streptomycetaceae</taxon>
        <taxon>Streptomyces</taxon>
    </lineage>
</organism>
<dbReference type="PROSITE" id="PS51000">
    <property type="entry name" value="HTH_DEOR_2"/>
    <property type="match status" value="1"/>
</dbReference>
<feature type="domain" description="HTH deoR-type" evidence="8">
    <location>
        <begin position="27"/>
        <end position="82"/>
    </location>
</feature>
<evidence type="ECO:0000313" key="9">
    <source>
        <dbReference type="EMBL" id="GAA2099600.1"/>
    </source>
</evidence>
<name>A0ABP5IJ35_9ACTN</name>